<dbReference type="InterPro" id="IPR051450">
    <property type="entry name" value="Gfo/Idh/MocA_Oxidoreductases"/>
</dbReference>
<dbReference type="SUPFAM" id="SSF51735">
    <property type="entry name" value="NAD(P)-binding Rossmann-fold domains"/>
    <property type="match status" value="1"/>
</dbReference>
<dbReference type="Gene3D" id="3.40.50.720">
    <property type="entry name" value="NAD(P)-binding Rossmann-like Domain"/>
    <property type="match status" value="1"/>
</dbReference>
<feature type="domain" description="Gfo/Idh/MocA-like oxidoreductase N-terminal" evidence="1">
    <location>
        <begin position="3"/>
        <end position="118"/>
    </location>
</feature>
<reference evidence="3 4" key="1">
    <citation type="journal article" date="2015" name="Nature">
        <title>rRNA introns, odd ribosomes, and small enigmatic genomes across a large radiation of phyla.</title>
        <authorList>
            <person name="Brown C.T."/>
            <person name="Hug L.A."/>
            <person name="Thomas B.C."/>
            <person name="Sharon I."/>
            <person name="Castelle C.J."/>
            <person name="Singh A."/>
            <person name="Wilkins M.J."/>
            <person name="Williams K.H."/>
            <person name="Banfield J.F."/>
        </authorList>
    </citation>
    <scope>NUCLEOTIDE SEQUENCE [LARGE SCALE GENOMIC DNA]</scope>
</reference>
<organism evidence="3 4">
    <name type="scientific">Candidatus Magasanikbacteria bacterium GW2011_GWC2_45_8</name>
    <dbReference type="NCBI Taxonomy" id="1619050"/>
    <lineage>
        <taxon>Bacteria</taxon>
        <taxon>Candidatus Magasanikiibacteriota</taxon>
    </lineage>
</organism>
<dbReference type="PANTHER" id="PTHR43377:SF1">
    <property type="entry name" value="BILIVERDIN REDUCTASE A"/>
    <property type="match status" value="1"/>
</dbReference>
<accession>A0A0G1N0I8</accession>
<dbReference type="GO" id="GO:0000166">
    <property type="term" value="F:nucleotide binding"/>
    <property type="evidence" value="ECO:0007669"/>
    <property type="project" value="InterPro"/>
</dbReference>
<name>A0A0G1N0I8_9BACT</name>
<dbReference type="AlphaFoldDB" id="A0A0G1N0I8"/>
<protein>
    <submittedName>
        <fullName evidence="3">Oxidoreductase domain protein</fullName>
    </submittedName>
</protein>
<gene>
    <name evidence="3" type="ORF">UX20_C0011G0003</name>
</gene>
<evidence type="ECO:0000259" key="2">
    <source>
        <dbReference type="Pfam" id="PF22725"/>
    </source>
</evidence>
<dbReference type="Proteomes" id="UP000034911">
    <property type="component" value="Unassembled WGS sequence"/>
</dbReference>
<evidence type="ECO:0000313" key="3">
    <source>
        <dbReference type="EMBL" id="KKU13872.1"/>
    </source>
</evidence>
<dbReference type="PANTHER" id="PTHR43377">
    <property type="entry name" value="BILIVERDIN REDUCTASE A"/>
    <property type="match status" value="1"/>
</dbReference>
<dbReference type="InterPro" id="IPR000683">
    <property type="entry name" value="Gfo/Idh/MocA-like_OxRdtase_N"/>
</dbReference>
<evidence type="ECO:0000313" key="4">
    <source>
        <dbReference type="Proteomes" id="UP000034911"/>
    </source>
</evidence>
<feature type="domain" description="GFO/IDH/MocA-like oxidoreductase" evidence="2">
    <location>
        <begin position="127"/>
        <end position="251"/>
    </location>
</feature>
<dbReference type="STRING" id="1619050.UX20_C0011G0003"/>
<dbReference type="InterPro" id="IPR055170">
    <property type="entry name" value="GFO_IDH_MocA-like_dom"/>
</dbReference>
<dbReference type="InterPro" id="IPR036291">
    <property type="entry name" value="NAD(P)-bd_dom_sf"/>
</dbReference>
<comment type="caution">
    <text evidence="3">The sequence shown here is derived from an EMBL/GenBank/DDBJ whole genome shotgun (WGS) entry which is preliminary data.</text>
</comment>
<proteinExistence type="predicted"/>
<dbReference type="Gene3D" id="3.30.360.10">
    <property type="entry name" value="Dihydrodipicolinate Reductase, domain 2"/>
    <property type="match status" value="1"/>
</dbReference>
<dbReference type="SUPFAM" id="SSF55347">
    <property type="entry name" value="Glyceraldehyde-3-phosphate dehydrogenase-like, C-terminal domain"/>
    <property type="match status" value="1"/>
</dbReference>
<dbReference type="EMBL" id="LCLH01000011">
    <property type="protein sequence ID" value="KKU13872.1"/>
    <property type="molecule type" value="Genomic_DNA"/>
</dbReference>
<dbReference type="Pfam" id="PF01408">
    <property type="entry name" value="GFO_IDH_MocA"/>
    <property type="match status" value="1"/>
</dbReference>
<dbReference type="Pfam" id="PF22725">
    <property type="entry name" value="GFO_IDH_MocA_C3"/>
    <property type="match status" value="1"/>
</dbReference>
<sequence>MKKILIIGGGSIGKRHLKNLLFLGEKDIMVVEVNPERANTLGKEYDITVVGSIGEAVNKKNFDIVFVCTPSVYHLENALSFVEQGCDLFIEKPLSHSLEGVDRLVAVVKEKKIVTMIGSNWKFYPLFQKMKELLEVGVIGKVLSARCESGQYLPDWHPWEDYRKGYSANKELGGGILLDSHEFDYLTWFIGESVKKLACFSDRRSNLEIDVEDTAAVILQFTGGTIGEIHLDYTQRFPQRNFEFFGETGTILWDATLKKVILRSKESGETNFPLRDNYDLNNMYIEEVKHFLECIDERKETNTPMERGASIIKLIQAAKESSEKNQIIFVS</sequence>
<evidence type="ECO:0000259" key="1">
    <source>
        <dbReference type="Pfam" id="PF01408"/>
    </source>
</evidence>